<feature type="compositionally biased region" description="Acidic residues" evidence="1">
    <location>
        <begin position="12"/>
        <end position="28"/>
    </location>
</feature>
<reference evidence="2" key="2">
    <citation type="submission" date="2015-03" db="UniProtKB">
        <authorList>
            <consortium name="EnsemblPlants"/>
        </authorList>
    </citation>
    <scope>IDENTIFICATION</scope>
</reference>
<dbReference type="EnsemblPlants" id="Bo9g031060.1">
    <property type="protein sequence ID" value="Bo9g031060.1"/>
    <property type="gene ID" value="Bo9g031060"/>
</dbReference>
<evidence type="ECO:0000313" key="2">
    <source>
        <dbReference type="EnsemblPlants" id="Bo9g031060.1"/>
    </source>
</evidence>
<feature type="region of interest" description="Disordered" evidence="1">
    <location>
        <begin position="1"/>
        <end position="33"/>
    </location>
</feature>
<evidence type="ECO:0000256" key="1">
    <source>
        <dbReference type="SAM" id="MobiDB-lite"/>
    </source>
</evidence>
<sequence length="165" mass="19236">MRETNQFTVMDPFDELDSSSDESSDFDSPESPRKSLISKFMCKKADEMNTETLYQCIHLFYSKIIFCCRRNQQRLSIKIEEDGRSTSSTLINKKPDRSTLIAVTELLFDGRSRIVSGPKLTFIAKGQCCDMEPDIVEVYKNIGEKYSRLRYLEDAKEDNKTKWWI</sequence>
<protein>
    <submittedName>
        <fullName evidence="2">Uncharacterized protein</fullName>
    </submittedName>
</protein>
<organism evidence="2 3">
    <name type="scientific">Brassica oleracea var. oleracea</name>
    <dbReference type="NCBI Taxonomy" id="109376"/>
    <lineage>
        <taxon>Eukaryota</taxon>
        <taxon>Viridiplantae</taxon>
        <taxon>Streptophyta</taxon>
        <taxon>Embryophyta</taxon>
        <taxon>Tracheophyta</taxon>
        <taxon>Spermatophyta</taxon>
        <taxon>Magnoliopsida</taxon>
        <taxon>eudicotyledons</taxon>
        <taxon>Gunneridae</taxon>
        <taxon>Pentapetalae</taxon>
        <taxon>rosids</taxon>
        <taxon>malvids</taxon>
        <taxon>Brassicales</taxon>
        <taxon>Brassicaceae</taxon>
        <taxon>Brassiceae</taxon>
        <taxon>Brassica</taxon>
    </lineage>
</organism>
<dbReference type="HOGENOM" id="CLU_1613131_0_0_1"/>
<dbReference type="STRING" id="109376.A0A0D3E461"/>
<dbReference type="Gramene" id="Bo9g031060.1">
    <property type="protein sequence ID" value="Bo9g031060.1"/>
    <property type="gene ID" value="Bo9g031060"/>
</dbReference>
<accession>A0A0D3E461</accession>
<dbReference type="Proteomes" id="UP000032141">
    <property type="component" value="Chromosome C9"/>
</dbReference>
<dbReference type="OMA" id="TETLYQC"/>
<dbReference type="eggNOG" id="KOG1311">
    <property type="taxonomic scope" value="Eukaryota"/>
</dbReference>
<keyword evidence="3" id="KW-1185">Reference proteome</keyword>
<reference evidence="2 3" key="1">
    <citation type="journal article" date="2014" name="Genome Biol.">
        <title>Transcriptome and methylome profiling reveals relics of genome dominance in the mesopolyploid Brassica oleracea.</title>
        <authorList>
            <person name="Parkin I.A."/>
            <person name="Koh C."/>
            <person name="Tang H."/>
            <person name="Robinson S.J."/>
            <person name="Kagale S."/>
            <person name="Clarke W.E."/>
            <person name="Town C.D."/>
            <person name="Nixon J."/>
            <person name="Krishnakumar V."/>
            <person name="Bidwell S.L."/>
            <person name="Denoeud F."/>
            <person name="Belcram H."/>
            <person name="Links M.G."/>
            <person name="Just J."/>
            <person name="Clarke C."/>
            <person name="Bender T."/>
            <person name="Huebert T."/>
            <person name="Mason A.S."/>
            <person name="Pires J.C."/>
            <person name="Barker G."/>
            <person name="Moore J."/>
            <person name="Walley P.G."/>
            <person name="Manoli S."/>
            <person name="Batley J."/>
            <person name="Edwards D."/>
            <person name="Nelson M.N."/>
            <person name="Wang X."/>
            <person name="Paterson A.H."/>
            <person name="King G."/>
            <person name="Bancroft I."/>
            <person name="Chalhoub B."/>
            <person name="Sharpe A.G."/>
        </authorList>
    </citation>
    <scope>NUCLEOTIDE SEQUENCE</scope>
    <source>
        <strain evidence="2 3">cv. TO1000</strain>
    </source>
</reference>
<name>A0A0D3E461_BRAOL</name>
<dbReference type="AlphaFoldDB" id="A0A0D3E461"/>
<proteinExistence type="predicted"/>
<evidence type="ECO:0000313" key="3">
    <source>
        <dbReference type="Proteomes" id="UP000032141"/>
    </source>
</evidence>